<proteinExistence type="inferred from homology"/>
<evidence type="ECO:0000256" key="2">
    <source>
        <dbReference type="ARBA" id="ARBA00010276"/>
    </source>
</evidence>
<feature type="compositionally biased region" description="Basic and acidic residues" evidence="7">
    <location>
        <begin position="13"/>
        <end position="33"/>
    </location>
</feature>
<dbReference type="InterPro" id="IPR004813">
    <property type="entry name" value="OPT"/>
</dbReference>
<comment type="caution">
    <text evidence="9">The sequence shown here is derived from an EMBL/GenBank/DDBJ whole genome shotgun (WGS) entry which is preliminary data.</text>
</comment>
<evidence type="ECO:0000256" key="5">
    <source>
        <dbReference type="ARBA" id="ARBA00022989"/>
    </source>
</evidence>
<comment type="similarity">
    <text evidence="2">Belongs to the YSL (TC 2.A.67.2) family.</text>
</comment>
<reference evidence="9 10" key="1">
    <citation type="journal article" date="2019" name="Sci. Rep.">
        <title>A high-quality genome of Eragrostis curvula grass provides insights into Poaceae evolution and supports new strategies to enhance forage quality.</title>
        <authorList>
            <person name="Carballo J."/>
            <person name="Santos B.A.C.M."/>
            <person name="Zappacosta D."/>
            <person name="Garbus I."/>
            <person name="Selva J.P."/>
            <person name="Gallo C.A."/>
            <person name="Diaz A."/>
            <person name="Albertini E."/>
            <person name="Caccamo M."/>
            <person name="Echenique V."/>
        </authorList>
    </citation>
    <scope>NUCLEOTIDE SEQUENCE [LARGE SCALE GENOMIC DNA]</scope>
    <source>
        <strain evidence="10">cv. Victoria</strain>
        <tissue evidence="9">Leaf</tissue>
    </source>
</reference>
<dbReference type="PANTHER" id="PTHR31645:SF53">
    <property type="entry name" value="METAL-NICOTIANAMINE TRANSPORTER YSL7"/>
    <property type="match status" value="1"/>
</dbReference>
<dbReference type="OrthoDB" id="627262at2759"/>
<feature type="transmembrane region" description="Helical" evidence="8">
    <location>
        <begin position="169"/>
        <end position="190"/>
    </location>
</feature>
<gene>
    <name evidence="9" type="ORF">EJB05_38648</name>
</gene>
<protein>
    <submittedName>
        <fullName evidence="9">Uncharacterized protein</fullName>
    </submittedName>
</protein>
<organism evidence="9 10">
    <name type="scientific">Eragrostis curvula</name>
    <name type="common">weeping love grass</name>
    <dbReference type="NCBI Taxonomy" id="38414"/>
    <lineage>
        <taxon>Eukaryota</taxon>
        <taxon>Viridiplantae</taxon>
        <taxon>Streptophyta</taxon>
        <taxon>Embryophyta</taxon>
        <taxon>Tracheophyta</taxon>
        <taxon>Spermatophyta</taxon>
        <taxon>Magnoliopsida</taxon>
        <taxon>Liliopsida</taxon>
        <taxon>Poales</taxon>
        <taxon>Poaceae</taxon>
        <taxon>PACMAD clade</taxon>
        <taxon>Chloridoideae</taxon>
        <taxon>Eragrostideae</taxon>
        <taxon>Eragrostidinae</taxon>
        <taxon>Eragrostis</taxon>
    </lineage>
</organism>
<feature type="region of interest" description="Disordered" evidence="7">
    <location>
        <begin position="1"/>
        <end position="34"/>
    </location>
</feature>
<dbReference type="GO" id="GO:0035673">
    <property type="term" value="F:oligopeptide transmembrane transporter activity"/>
    <property type="evidence" value="ECO:0007669"/>
    <property type="project" value="InterPro"/>
</dbReference>
<dbReference type="AlphaFoldDB" id="A0A5J9TUR7"/>
<evidence type="ECO:0000313" key="9">
    <source>
        <dbReference type="EMBL" id="TVU15143.1"/>
    </source>
</evidence>
<evidence type="ECO:0000256" key="4">
    <source>
        <dbReference type="ARBA" id="ARBA00022692"/>
    </source>
</evidence>
<keyword evidence="6 8" id="KW-0472">Membrane</keyword>
<dbReference type="InterPro" id="IPR045035">
    <property type="entry name" value="YSL-like"/>
</dbReference>
<dbReference type="Pfam" id="PF03169">
    <property type="entry name" value="OPT"/>
    <property type="match status" value="1"/>
</dbReference>
<evidence type="ECO:0000256" key="1">
    <source>
        <dbReference type="ARBA" id="ARBA00004141"/>
    </source>
</evidence>
<keyword evidence="10" id="KW-1185">Reference proteome</keyword>
<dbReference type="PANTHER" id="PTHR31645">
    <property type="entry name" value="OLIGOPEPTIDE TRANSPORTER YGL114W-RELATED"/>
    <property type="match status" value="1"/>
</dbReference>
<keyword evidence="3" id="KW-0813">Transport</keyword>
<sequence length="410" mass="44063">MASAQDAAGTDLSEVRQRGKPSNKEIAARHDESAGCEVTDSIERVFESEPVPSWREQVTLRALVVSAFLAVVFSLIVMKLSLTAGIIPSLNVSAGLLGYFFLRLWTAPFKKLKQPFTRQENTVIQTCVVAAYGIAFSGGFGSYLFGMSATVASQAAEENNKDNIKEPRLAWMIGFLFLVSFVGLFALVPLRKVMIIDYKLTYPSGTATAHLINGFHTPDGSERAKFYFDWSPTYIGAGMICPHIVNVSVLLGGILSWGVMWPLIAEKRGSWFGAELSDKSLEGMQGYRVFIAIAIILGDGFYNFAKVLIRTVTAINASAKKKKFSGELPVNGGDITISGAGADPSTPQSFDDARRTEFFLKDQIPKTVAIGGYVAVAAVSVDSLENSGISKTDPFSAAISCSSSAIGGTL</sequence>
<feature type="transmembrane region" description="Helical" evidence="8">
    <location>
        <begin position="58"/>
        <end position="78"/>
    </location>
</feature>
<dbReference type="Gramene" id="TVU15143">
    <property type="protein sequence ID" value="TVU15143"/>
    <property type="gene ID" value="EJB05_38648"/>
</dbReference>
<comment type="subcellular location">
    <subcellularLocation>
        <location evidence="1">Membrane</location>
        <topology evidence="1">Multi-pass membrane protein</topology>
    </subcellularLocation>
</comment>
<evidence type="ECO:0000313" key="10">
    <source>
        <dbReference type="Proteomes" id="UP000324897"/>
    </source>
</evidence>
<feature type="transmembrane region" description="Helical" evidence="8">
    <location>
        <begin position="285"/>
        <end position="305"/>
    </location>
</feature>
<feature type="transmembrane region" description="Helical" evidence="8">
    <location>
        <begin position="84"/>
        <end position="102"/>
    </location>
</feature>
<evidence type="ECO:0000256" key="6">
    <source>
        <dbReference type="ARBA" id="ARBA00023136"/>
    </source>
</evidence>
<dbReference type="EMBL" id="RWGY01000031">
    <property type="protein sequence ID" value="TVU15143.1"/>
    <property type="molecule type" value="Genomic_DNA"/>
</dbReference>
<keyword evidence="4 8" id="KW-0812">Transmembrane</keyword>
<evidence type="ECO:0000256" key="3">
    <source>
        <dbReference type="ARBA" id="ARBA00022448"/>
    </source>
</evidence>
<accession>A0A5J9TUR7</accession>
<evidence type="ECO:0000256" key="8">
    <source>
        <dbReference type="SAM" id="Phobius"/>
    </source>
</evidence>
<dbReference type="GO" id="GO:0016020">
    <property type="term" value="C:membrane"/>
    <property type="evidence" value="ECO:0007669"/>
    <property type="project" value="UniProtKB-SubCell"/>
</dbReference>
<feature type="non-terminal residue" evidence="9">
    <location>
        <position position="1"/>
    </location>
</feature>
<name>A0A5J9TUR7_9POAL</name>
<feature type="transmembrane region" description="Helical" evidence="8">
    <location>
        <begin position="123"/>
        <end position="145"/>
    </location>
</feature>
<keyword evidence="5 8" id="KW-1133">Transmembrane helix</keyword>
<dbReference type="Proteomes" id="UP000324897">
    <property type="component" value="Unassembled WGS sequence"/>
</dbReference>
<evidence type="ECO:0000256" key="7">
    <source>
        <dbReference type="SAM" id="MobiDB-lite"/>
    </source>
</evidence>
<feature type="transmembrane region" description="Helical" evidence="8">
    <location>
        <begin position="244"/>
        <end position="265"/>
    </location>
</feature>